<protein>
    <submittedName>
        <fullName evidence="1">Uncharacterized protein</fullName>
    </submittedName>
</protein>
<evidence type="ECO:0000313" key="2">
    <source>
        <dbReference type="Proteomes" id="UP000054359"/>
    </source>
</evidence>
<reference evidence="1 2" key="1">
    <citation type="submission" date="2013-11" db="EMBL/GenBank/DDBJ databases">
        <title>Genome sequencing of Stegodyphus mimosarum.</title>
        <authorList>
            <person name="Bechsgaard J."/>
        </authorList>
    </citation>
    <scope>NUCLEOTIDE SEQUENCE [LARGE SCALE GENOMIC DNA]</scope>
</reference>
<keyword evidence="2" id="KW-1185">Reference proteome</keyword>
<feature type="non-terminal residue" evidence="1">
    <location>
        <position position="128"/>
    </location>
</feature>
<sequence>MSLQTRDHDVGLTCVAGIDMGDKYVVGGIEDGHGFCLEYTIEVPQCCLPAGMFIILVVENVGASNSVFNLGSIGVVDMSSVGNTRNDIVVYGDAEVSTLNASVWALSGVRTFIKGRIVGCIVEGDVFA</sequence>
<dbReference type="AlphaFoldDB" id="A0A087UHA1"/>
<accession>A0A087UHA1</accession>
<proteinExistence type="predicted"/>
<organism evidence="1 2">
    <name type="scientific">Stegodyphus mimosarum</name>
    <name type="common">African social velvet spider</name>
    <dbReference type="NCBI Taxonomy" id="407821"/>
    <lineage>
        <taxon>Eukaryota</taxon>
        <taxon>Metazoa</taxon>
        <taxon>Ecdysozoa</taxon>
        <taxon>Arthropoda</taxon>
        <taxon>Chelicerata</taxon>
        <taxon>Arachnida</taxon>
        <taxon>Araneae</taxon>
        <taxon>Araneomorphae</taxon>
        <taxon>Entelegynae</taxon>
        <taxon>Eresoidea</taxon>
        <taxon>Eresidae</taxon>
        <taxon>Stegodyphus</taxon>
    </lineage>
</organism>
<dbReference type="Proteomes" id="UP000054359">
    <property type="component" value="Unassembled WGS sequence"/>
</dbReference>
<evidence type="ECO:0000313" key="1">
    <source>
        <dbReference type="EMBL" id="KFM76740.1"/>
    </source>
</evidence>
<gene>
    <name evidence="1" type="ORF">X975_13033</name>
</gene>
<dbReference type="EMBL" id="KK119790">
    <property type="protein sequence ID" value="KFM76740.1"/>
    <property type="molecule type" value="Genomic_DNA"/>
</dbReference>
<name>A0A087UHA1_STEMI</name>